<dbReference type="GeneID" id="84817972"/>
<evidence type="ECO:0000313" key="1">
    <source>
        <dbReference type="EMBL" id="ESK65311.1"/>
    </source>
</evidence>
<dbReference type="Proteomes" id="UP000019050">
    <property type="component" value="Unassembled WGS sequence"/>
</dbReference>
<gene>
    <name evidence="1" type="ORF">GCWU000182_001472</name>
</gene>
<evidence type="ECO:0000313" key="2">
    <source>
        <dbReference type="Proteomes" id="UP000019050"/>
    </source>
</evidence>
<name>W1Q2M0_ABIDE</name>
<dbReference type="STRING" id="592010.GCWU000182_001472"/>
<dbReference type="EMBL" id="ACIN03000013">
    <property type="protein sequence ID" value="ESK65311.1"/>
    <property type="molecule type" value="Genomic_DNA"/>
</dbReference>
<sequence length="113" mass="13291">MNKKRIKQLIKKTPAYDYQNQVLRKHGEFIHQYCADRMEQALYNYLGATMMVLRDKYGFGRQRLENTMRDITVQVGHITSKHATAEDMIALIESETGFNLPAFVAKMYEENKR</sequence>
<dbReference type="AlphaFoldDB" id="W1Q2M0"/>
<proteinExistence type="predicted"/>
<dbReference type="HOGENOM" id="CLU_2127970_0_0_9"/>
<reference evidence="1" key="1">
    <citation type="submission" date="2013-06" db="EMBL/GenBank/DDBJ databases">
        <authorList>
            <person name="Weinstock G."/>
            <person name="Sodergren E."/>
            <person name="Clifton S."/>
            <person name="Fulton L."/>
            <person name="Fulton B."/>
            <person name="Courtney L."/>
            <person name="Fronick C."/>
            <person name="Harrison M."/>
            <person name="Strong C."/>
            <person name="Farmer C."/>
            <person name="Delahaunty K."/>
            <person name="Markovic C."/>
            <person name="Hall O."/>
            <person name="Minx P."/>
            <person name="Tomlinson C."/>
            <person name="Mitreva M."/>
            <person name="Nelson J."/>
            <person name="Hou S."/>
            <person name="Wollam A."/>
            <person name="Pepin K.H."/>
            <person name="Johnson M."/>
            <person name="Bhonagiri V."/>
            <person name="Nash W.E."/>
            <person name="Warren W."/>
            <person name="Chinwalla A."/>
            <person name="Mardis E.R."/>
            <person name="Wilson R.K."/>
        </authorList>
    </citation>
    <scope>NUCLEOTIDE SEQUENCE [LARGE SCALE GENOMIC DNA]</scope>
    <source>
        <strain evidence="1">ATCC 49176</strain>
    </source>
</reference>
<keyword evidence="2" id="KW-1185">Reference proteome</keyword>
<dbReference type="RefSeq" id="WP_023392114.1">
    <property type="nucleotide sequence ID" value="NZ_KI535340.1"/>
</dbReference>
<dbReference type="OrthoDB" id="1975547at2"/>
<organism evidence="1 2">
    <name type="scientific">Abiotrophia defectiva ATCC 49176</name>
    <dbReference type="NCBI Taxonomy" id="592010"/>
    <lineage>
        <taxon>Bacteria</taxon>
        <taxon>Bacillati</taxon>
        <taxon>Bacillota</taxon>
        <taxon>Bacilli</taxon>
        <taxon>Lactobacillales</taxon>
        <taxon>Aerococcaceae</taxon>
        <taxon>Abiotrophia</taxon>
    </lineage>
</organism>
<protein>
    <submittedName>
        <fullName evidence="1">Uncharacterized protein</fullName>
    </submittedName>
</protein>
<comment type="caution">
    <text evidence="1">The sequence shown here is derived from an EMBL/GenBank/DDBJ whole genome shotgun (WGS) entry which is preliminary data.</text>
</comment>
<accession>W1Q2M0</accession>